<feature type="signal peptide" evidence="1">
    <location>
        <begin position="1"/>
        <end position="22"/>
    </location>
</feature>
<name>A0A6J4PQX8_9PSEU</name>
<evidence type="ECO:0000256" key="1">
    <source>
        <dbReference type="SAM" id="SignalP"/>
    </source>
</evidence>
<evidence type="ECO:0000313" key="2">
    <source>
        <dbReference type="EMBL" id="CAA9417320.1"/>
    </source>
</evidence>
<accession>A0A6J4PQX8</accession>
<reference evidence="2" key="1">
    <citation type="submission" date="2020-02" db="EMBL/GenBank/DDBJ databases">
        <authorList>
            <person name="Meier V. D."/>
        </authorList>
    </citation>
    <scope>NUCLEOTIDE SEQUENCE</scope>
    <source>
        <strain evidence="2">AVDCRST_MAG66</strain>
    </source>
</reference>
<dbReference type="EMBL" id="CADCUS010000355">
    <property type="protein sequence ID" value="CAA9417320.1"/>
    <property type="molecule type" value="Genomic_DNA"/>
</dbReference>
<dbReference type="AlphaFoldDB" id="A0A6J4PQX8"/>
<dbReference type="PROSITE" id="PS51257">
    <property type="entry name" value="PROKAR_LIPOPROTEIN"/>
    <property type="match status" value="1"/>
</dbReference>
<proteinExistence type="predicted"/>
<sequence length="165" mass="16034">MGSFRAPARMLACVALAAGALAGCTAVPAPPVAAPEPPPPPAPPAACLLDAGALATGTGLTWAPDLVTATDTRCVYDPSGGGEAFLVVDLAPGADVRTPAALCDESSTAPLASGGLVCRFGPGVFGVGAAGDRVVTIAAAEVPPDTDADRLLAAFGAELERLATS</sequence>
<organism evidence="2">
    <name type="scientific">uncultured Pseudonocardia sp</name>
    <dbReference type="NCBI Taxonomy" id="211455"/>
    <lineage>
        <taxon>Bacteria</taxon>
        <taxon>Bacillati</taxon>
        <taxon>Actinomycetota</taxon>
        <taxon>Actinomycetes</taxon>
        <taxon>Pseudonocardiales</taxon>
        <taxon>Pseudonocardiaceae</taxon>
        <taxon>Pseudonocardia</taxon>
        <taxon>environmental samples</taxon>
    </lineage>
</organism>
<feature type="chain" id="PRO_5038700278" description="DUF3558 domain-containing protein" evidence="1">
    <location>
        <begin position="23"/>
        <end position="165"/>
    </location>
</feature>
<gene>
    <name evidence="2" type="ORF">AVDCRST_MAG66-2401</name>
</gene>
<evidence type="ECO:0008006" key="3">
    <source>
        <dbReference type="Google" id="ProtNLM"/>
    </source>
</evidence>
<protein>
    <recommendedName>
        <fullName evidence="3">DUF3558 domain-containing protein</fullName>
    </recommendedName>
</protein>
<keyword evidence="1" id="KW-0732">Signal</keyword>